<reference evidence="2" key="1">
    <citation type="submission" date="2016-10" db="EMBL/GenBank/DDBJ databases">
        <authorList>
            <person name="de Groot N.N."/>
        </authorList>
    </citation>
    <scope>NUCLEOTIDE SEQUENCE</scope>
</reference>
<gene>
    <name evidence="2" type="ORF">MNB_SV-14-208</name>
</gene>
<dbReference type="InterPro" id="IPR036249">
    <property type="entry name" value="Thioredoxin-like_sf"/>
</dbReference>
<dbReference type="Pfam" id="PF13098">
    <property type="entry name" value="Thioredoxin_2"/>
    <property type="match status" value="1"/>
</dbReference>
<accession>A0A1W1BK81</accession>
<dbReference type="Gene3D" id="3.40.30.10">
    <property type="entry name" value="Glutaredoxin"/>
    <property type="match status" value="1"/>
</dbReference>
<feature type="domain" description="Thioredoxin" evidence="1">
    <location>
        <begin position="25"/>
        <end position="149"/>
    </location>
</feature>
<dbReference type="EC" id="1.8.1.8" evidence="2"/>
<protein>
    <submittedName>
        <fullName evidence="2">Cytochrome c-type biogenesis protein DsbD, protein-disulfide reductase</fullName>
        <ecNumber evidence="2">1.8.1.8</ecNumber>
    </submittedName>
</protein>
<name>A0A1W1BK81_9ZZZZ</name>
<dbReference type="GO" id="GO:0047134">
    <property type="term" value="F:protein-disulfide reductase [NAD(P)H] activity"/>
    <property type="evidence" value="ECO:0007669"/>
    <property type="project" value="UniProtKB-EC"/>
</dbReference>
<dbReference type="PROSITE" id="PS51352">
    <property type="entry name" value="THIOREDOXIN_2"/>
    <property type="match status" value="1"/>
</dbReference>
<dbReference type="SUPFAM" id="SSF52833">
    <property type="entry name" value="Thioredoxin-like"/>
    <property type="match status" value="1"/>
</dbReference>
<evidence type="ECO:0000313" key="2">
    <source>
        <dbReference type="EMBL" id="SFV53940.1"/>
    </source>
</evidence>
<sequence length="151" mass="17934">MSEKEPVEITPEKVINREKIETQNIIVKKERPLFSKVDSLARLEFYKMHAVATEKILMVYFYADGCYYCEKMKNITFADSLVQQELEKNYIVVSVNYSQYKHIFRKEFHLHATPAIVFFDRDGKKIYENPAYGYQGAEDFYNKIKMLSEPF</sequence>
<dbReference type="InterPro" id="IPR013766">
    <property type="entry name" value="Thioredoxin_domain"/>
</dbReference>
<dbReference type="AlphaFoldDB" id="A0A1W1BK81"/>
<keyword evidence="2" id="KW-0560">Oxidoreductase</keyword>
<dbReference type="InterPro" id="IPR012336">
    <property type="entry name" value="Thioredoxin-like_fold"/>
</dbReference>
<evidence type="ECO:0000259" key="1">
    <source>
        <dbReference type="PROSITE" id="PS51352"/>
    </source>
</evidence>
<proteinExistence type="predicted"/>
<organism evidence="2">
    <name type="scientific">hydrothermal vent metagenome</name>
    <dbReference type="NCBI Taxonomy" id="652676"/>
    <lineage>
        <taxon>unclassified sequences</taxon>
        <taxon>metagenomes</taxon>
        <taxon>ecological metagenomes</taxon>
    </lineage>
</organism>
<dbReference type="EMBL" id="FPHN01000029">
    <property type="protein sequence ID" value="SFV53940.1"/>
    <property type="molecule type" value="Genomic_DNA"/>
</dbReference>